<keyword evidence="6" id="KW-0325">Glycoprotein</keyword>
<dbReference type="PANTHER" id="PTHR31736">
    <property type="match status" value="1"/>
</dbReference>
<protein>
    <submittedName>
        <fullName evidence="10">Uncharacterized protein</fullName>
    </submittedName>
</protein>
<dbReference type="Proteomes" id="UP000518752">
    <property type="component" value="Unassembled WGS sequence"/>
</dbReference>
<evidence type="ECO:0000313" key="11">
    <source>
        <dbReference type="Proteomes" id="UP000518752"/>
    </source>
</evidence>
<comment type="similarity">
    <text evidence="2 9">Belongs to the glycosyl hydrolase 28 family.</text>
</comment>
<gene>
    <name evidence="10" type="ORF">D9757_008741</name>
</gene>
<dbReference type="GO" id="GO:0005975">
    <property type="term" value="P:carbohydrate metabolic process"/>
    <property type="evidence" value="ECO:0007669"/>
    <property type="project" value="InterPro"/>
</dbReference>
<evidence type="ECO:0000256" key="4">
    <source>
        <dbReference type="ARBA" id="ARBA00022729"/>
    </source>
</evidence>
<dbReference type="SUPFAM" id="SSF51126">
    <property type="entry name" value="Pectin lyase-like"/>
    <property type="match status" value="1"/>
</dbReference>
<evidence type="ECO:0000313" key="10">
    <source>
        <dbReference type="EMBL" id="KAF5378926.1"/>
    </source>
</evidence>
<dbReference type="EMBL" id="JAACJN010000073">
    <property type="protein sequence ID" value="KAF5378926.1"/>
    <property type="molecule type" value="Genomic_DNA"/>
</dbReference>
<proteinExistence type="inferred from homology"/>
<evidence type="ECO:0000256" key="9">
    <source>
        <dbReference type="RuleBase" id="RU361169"/>
    </source>
</evidence>
<evidence type="ECO:0000256" key="6">
    <source>
        <dbReference type="ARBA" id="ARBA00023180"/>
    </source>
</evidence>
<dbReference type="PANTHER" id="PTHR31736:SF8">
    <property type="entry name" value="PUTATIVE (AFU_ORTHOLOGUE AFUA_7G06410)-RELATED"/>
    <property type="match status" value="1"/>
</dbReference>
<keyword evidence="8" id="KW-0961">Cell wall biogenesis/degradation</keyword>
<dbReference type="Gene3D" id="2.160.20.10">
    <property type="entry name" value="Single-stranded right-handed beta-helix, Pectin lyase-like"/>
    <property type="match status" value="1"/>
</dbReference>
<comment type="subcellular location">
    <subcellularLocation>
        <location evidence="1">Secreted</location>
    </subcellularLocation>
</comment>
<evidence type="ECO:0000256" key="2">
    <source>
        <dbReference type="ARBA" id="ARBA00008834"/>
    </source>
</evidence>
<keyword evidence="7 9" id="KW-0326">Glycosidase</keyword>
<keyword evidence="11" id="KW-1185">Reference proteome</keyword>
<accession>A0A8H5H947</accession>
<evidence type="ECO:0000256" key="8">
    <source>
        <dbReference type="ARBA" id="ARBA00023316"/>
    </source>
</evidence>
<keyword evidence="4" id="KW-0732">Signal</keyword>
<keyword evidence="5 9" id="KW-0378">Hydrolase</keyword>
<evidence type="ECO:0000256" key="5">
    <source>
        <dbReference type="ARBA" id="ARBA00022801"/>
    </source>
</evidence>
<comment type="caution">
    <text evidence="10">The sequence shown here is derived from an EMBL/GenBank/DDBJ whole genome shotgun (WGS) entry which is preliminary data.</text>
</comment>
<name>A0A8H5H947_9AGAR</name>
<organism evidence="10 11">
    <name type="scientific">Collybiopsis confluens</name>
    <dbReference type="NCBI Taxonomy" id="2823264"/>
    <lineage>
        <taxon>Eukaryota</taxon>
        <taxon>Fungi</taxon>
        <taxon>Dikarya</taxon>
        <taxon>Basidiomycota</taxon>
        <taxon>Agaricomycotina</taxon>
        <taxon>Agaricomycetes</taxon>
        <taxon>Agaricomycetidae</taxon>
        <taxon>Agaricales</taxon>
        <taxon>Marasmiineae</taxon>
        <taxon>Omphalotaceae</taxon>
        <taxon>Collybiopsis</taxon>
    </lineage>
</organism>
<evidence type="ECO:0000256" key="3">
    <source>
        <dbReference type="ARBA" id="ARBA00022525"/>
    </source>
</evidence>
<reference evidence="10 11" key="1">
    <citation type="journal article" date="2020" name="ISME J.">
        <title>Uncovering the hidden diversity of litter-decomposition mechanisms in mushroom-forming fungi.</title>
        <authorList>
            <person name="Floudas D."/>
            <person name="Bentzer J."/>
            <person name="Ahren D."/>
            <person name="Johansson T."/>
            <person name="Persson P."/>
            <person name="Tunlid A."/>
        </authorList>
    </citation>
    <scope>NUCLEOTIDE SEQUENCE [LARGE SCALE GENOMIC DNA]</scope>
    <source>
        <strain evidence="10 11">CBS 406.79</strain>
    </source>
</reference>
<dbReference type="GO" id="GO:0005576">
    <property type="term" value="C:extracellular region"/>
    <property type="evidence" value="ECO:0007669"/>
    <property type="project" value="UniProtKB-SubCell"/>
</dbReference>
<dbReference type="OrthoDB" id="187139at2759"/>
<dbReference type="GO" id="GO:0004650">
    <property type="term" value="F:polygalacturonase activity"/>
    <property type="evidence" value="ECO:0007669"/>
    <property type="project" value="InterPro"/>
</dbReference>
<evidence type="ECO:0000256" key="7">
    <source>
        <dbReference type="ARBA" id="ARBA00023295"/>
    </source>
</evidence>
<sequence>MVPNCYMASRTISGLLGFLLYFIYFDLVFSGTVQKEGSTCTVRASTDASDDAPAILQAFEMCGTDGAIQLHDPLYHIESVMNTTGLSNVQIDLTGTMLWGTNLTYWRSSGLPLDYLNATIAWVIGGDQVQFEGHGVGTFDGNGQLWYILANGVSNFPGRPINLVIANSTNSTYSGIRFVQSQYWTMVVKNSQDILLENIYVNSTSNSSVPARNTDGVNTFFSDKITFKNWTVTNGDDCIALKANSSNILIQDAVFHGGLGVAIGSIGQLNGVFEFIQNVTAERVLAIKSRYAGYVKTWTGVQQGFPPNGESVSLLAPIEL</sequence>
<dbReference type="InterPro" id="IPR011050">
    <property type="entry name" value="Pectin_lyase_fold/virulence"/>
</dbReference>
<dbReference type="Pfam" id="PF00295">
    <property type="entry name" value="Glyco_hydro_28"/>
    <property type="match status" value="1"/>
</dbReference>
<dbReference type="InterPro" id="IPR000743">
    <property type="entry name" value="Glyco_hydro_28"/>
</dbReference>
<dbReference type="AlphaFoldDB" id="A0A8H5H947"/>
<evidence type="ECO:0000256" key="1">
    <source>
        <dbReference type="ARBA" id="ARBA00004613"/>
    </source>
</evidence>
<dbReference type="GO" id="GO:0071555">
    <property type="term" value="P:cell wall organization"/>
    <property type="evidence" value="ECO:0007669"/>
    <property type="project" value="UniProtKB-KW"/>
</dbReference>
<keyword evidence="3" id="KW-0964">Secreted</keyword>
<dbReference type="InterPro" id="IPR012334">
    <property type="entry name" value="Pectin_lyas_fold"/>
</dbReference>